<comment type="caution">
    <text evidence="2">The sequence shown here is derived from an EMBL/GenBank/DDBJ whole genome shotgun (WGS) entry which is preliminary data.</text>
</comment>
<protein>
    <submittedName>
        <fullName evidence="2">Uncharacterized protein</fullName>
    </submittedName>
</protein>
<feature type="transmembrane region" description="Helical" evidence="1">
    <location>
        <begin position="91"/>
        <end position="115"/>
    </location>
</feature>
<keyword evidence="1" id="KW-1133">Transmembrane helix</keyword>
<evidence type="ECO:0000256" key="1">
    <source>
        <dbReference type="SAM" id="Phobius"/>
    </source>
</evidence>
<dbReference type="Pfam" id="PF10060">
    <property type="entry name" value="DUF2298"/>
    <property type="match status" value="1"/>
</dbReference>
<feature type="transmembrane region" description="Helical" evidence="1">
    <location>
        <begin position="22"/>
        <end position="41"/>
    </location>
</feature>
<dbReference type="PANTHER" id="PTHR10790:SF51">
    <property type="entry name" value="TETRATRICOPEPTIDE REPEAT PROTEIN"/>
    <property type="match status" value="1"/>
</dbReference>
<dbReference type="AlphaFoldDB" id="A0A0W8F1R0"/>
<keyword evidence="1" id="KW-0472">Membrane</keyword>
<reference evidence="2" key="1">
    <citation type="journal article" date="2015" name="Proc. Natl. Acad. Sci. U.S.A.">
        <title>Networks of energetic and metabolic interactions define dynamics in microbial communities.</title>
        <authorList>
            <person name="Embree M."/>
            <person name="Liu J.K."/>
            <person name="Al-Bassam M.M."/>
            <person name="Zengler K."/>
        </authorList>
    </citation>
    <scope>NUCLEOTIDE SEQUENCE</scope>
</reference>
<feature type="transmembrane region" description="Helical" evidence="1">
    <location>
        <begin position="156"/>
        <end position="175"/>
    </location>
</feature>
<organism evidence="2">
    <name type="scientific">hydrocarbon metagenome</name>
    <dbReference type="NCBI Taxonomy" id="938273"/>
    <lineage>
        <taxon>unclassified sequences</taxon>
        <taxon>metagenomes</taxon>
        <taxon>ecological metagenomes</taxon>
    </lineage>
</organism>
<gene>
    <name evidence="2" type="ORF">ASZ90_015572</name>
</gene>
<feature type="transmembrane region" description="Helical" evidence="1">
    <location>
        <begin position="122"/>
        <end position="141"/>
    </location>
</feature>
<dbReference type="InterPro" id="IPR018746">
    <property type="entry name" value="DUF2298"/>
</dbReference>
<proteinExistence type="predicted"/>
<evidence type="ECO:0000313" key="2">
    <source>
        <dbReference type="EMBL" id="KUG14761.1"/>
    </source>
</evidence>
<sequence length="353" mass="39171">MYGAFQRIWQGRTRGGVICRPWSFLAAVPLLSILVYLPYYLQLNTQGIQGVGIVHTPTPVPAFLLVHGFFILIFLIFLARDILRQPVGLLAPIPFVLAGYAAAGVAALPLAYFLLARRRGPAVLLAICGLVVIILTEFFYLKDNMGDTYYRMNTVFKFYLPAWILLGASGFALLARMLQKPCSGLRISEGTRKSLIVLSVAALLAAPFAIPLEHPYEGATLDGLAYLHDAHPGDAQAVAWLRSLEGVQGIVEAEGGDYTYFSRISSFTGIPAIIGMPFHEYMWRADGWFGERVGDVRLIYEDPSRTAMLMQKYQVTHLYVGESERERYAVRVAESGLPLVYDHDGVQIYTITV</sequence>
<dbReference type="PANTHER" id="PTHR10790">
    <property type="entry name" value="TPR-DOMAIN CONTAINING PROTEIN"/>
    <property type="match status" value="1"/>
</dbReference>
<keyword evidence="1" id="KW-0812">Transmembrane</keyword>
<accession>A0A0W8F1R0</accession>
<feature type="transmembrane region" description="Helical" evidence="1">
    <location>
        <begin position="62"/>
        <end position="79"/>
    </location>
</feature>
<name>A0A0W8F1R0_9ZZZZ</name>
<dbReference type="EMBL" id="LNQE01001620">
    <property type="protein sequence ID" value="KUG14761.1"/>
    <property type="molecule type" value="Genomic_DNA"/>
</dbReference>